<keyword evidence="4" id="KW-0812">Transmembrane</keyword>
<reference evidence="7 8" key="1">
    <citation type="submission" date="2017-01" db="EMBL/GenBank/DDBJ databases">
        <title>Genome sequencing of Arcobacter sp. LPB0137.</title>
        <authorList>
            <person name="Lee G.-W."/>
            <person name="Yi H."/>
        </authorList>
    </citation>
    <scope>NUCLEOTIDE SEQUENCE [LARGE SCALE GENOMIC DNA]</scope>
    <source>
        <strain evidence="7 8">LPB0137</strain>
    </source>
</reference>
<evidence type="ECO:0000256" key="3">
    <source>
        <dbReference type="ARBA" id="ARBA00023136"/>
    </source>
</evidence>
<dbReference type="Proteomes" id="UP000186074">
    <property type="component" value="Chromosome"/>
</dbReference>
<dbReference type="Gene3D" id="3.90.1310.10">
    <property type="entry name" value="Penicillin-binding protein 2a (Domain 2)"/>
    <property type="match status" value="1"/>
</dbReference>
<evidence type="ECO:0000259" key="5">
    <source>
        <dbReference type="Pfam" id="PF00905"/>
    </source>
</evidence>
<keyword evidence="7" id="KW-0131">Cell cycle</keyword>
<dbReference type="GO" id="GO:0051301">
    <property type="term" value="P:cell division"/>
    <property type="evidence" value="ECO:0007669"/>
    <property type="project" value="UniProtKB-KW"/>
</dbReference>
<evidence type="ECO:0000259" key="6">
    <source>
        <dbReference type="Pfam" id="PF03717"/>
    </source>
</evidence>
<dbReference type="EMBL" id="CP019070">
    <property type="protein sequence ID" value="APW66476.1"/>
    <property type="molecule type" value="Genomic_DNA"/>
</dbReference>
<dbReference type="Pfam" id="PF00905">
    <property type="entry name" value="Transpeptidase"/>
    <property type="match status" value="1"/>
</dbReference>
<feature type="transmembrane region" description="Helical" evidence="4">
    <location>
        <begin position="15"/>
        <end position="34"/>
    </location>
</feature>
<dbReference type="PANTHER" id="PTHR30627:SF1">
    <property type="entry name" value="PEPTIDOGLYCAN D,D-TRANSPEPTIDASE FTSI"/>
    <property type="match status" value="1"/>
</dbReference>
<keyword evidence="2" id="KW-0121">Carboxypeptidase</keyword>
<evidence type="ECO:0000256" key="1">
    <source>
        <dbReference type="ARBA" id="ARBA00004370"/>
    </source>
</evidence>
<dbReference type="InterPro" id="IPR036138">
    <property type="entry name" value="PBP_dimer_sf"/>
</dbReference>
<evidence type="ECO:0000256" key="2">
    <source>
        <dbReference type="ARBA" id="ARBA00022645"/>
    </source>
</evidence>
<evidence type="ECO:0000313" key="8">
    <source>
        <dbReference type="Proteomes" id="UP000186074"/>
    </source>
</evidence>
<dbReference type="GO" id="GO:0008658">
    <property type="term" value="F:penicillin binding"/>
    <property type="evidence" value="ECO:0007669"/>
    <property type="project" value="InterPro"/>
</dbReference>
<gene>
    <name evidence="7" type="ORF">LPB137_11745</name>
</gene>
<dbReference type="InterPro" id="IPR012338">
    <property type="entry name" value="Beta-lactam/transpept-like"/>
</dbReference>
<dbReference type="InterPro" id="IPR005311">
    <property type="entry name" value="PBP_dimer"/>
</dbReference>
<dbReference type="AlphaFoldDB" id="A0A1P8KPL2"/>
<evidence type="ECO:0000313" key="7">
    <source>
        <dbReference type="EMBL" id="APW66476.1"/>
    </source>
</evidence>
<dbReference type="Pfam" id="PF03717">
    <property type="entry name" value="PBP_dimer"/>
    <property type="match status" value="1"/>
</dbReference>
<accession>A0A1P8KPL2</accession>
<dbReference type="Gene3D" id="3.40.710.10">
    <property type="entry name" value="DD-peptidase/beta-lactamase superfamily"/>
    <property type="match status" value="1"/>
</dbReference>
<dbReference type="Gene3D" id="3.30.450.330">
    <property type="match status" value="1"/>
</dbReference>
<dbReference type="GO" id="GO:0005886">
    <property type="term" value="C:plasma membrane"/>
    <property type="evidence" value="ECO:0007669"/>
    <property type="project" value="TreeGrafter"/>
</dbReference>
<protein>
    <submittedName>
        <fullName evidence="7">Cell division protein FtsW</fullName>
    </submittedName>
</protein>
<keyword evidence="2" id="KW-0645">Protease</keyword>
<keyword evidence="7" id="KW-0132">Cell division</keyword>
<keyword evidence="3 4" id="KW-0472">Membrane</keyword>
<name>A0A1P8KPL2_9BACT</name>
<feature type="domain" description="Penicillin-binding protein transpeptidase" evidence="5">
    <location>
        <begin position="275"/>
        <end position="605"/>
    </location>
</feature>
<keyword evidence="8" id="KW-1185">Reference proteome</keyword>
<dbReference type="OrthoDB" id="9789078at2"/>
<dbReference type="GO" id="GO:0004180">
    <property type="term" value="F:carboxypeptidase activity"/>
    <property type="evidence" value="ECO:0007669"/>
    <property type="project" value="UniProtKB-KW"/>
</dbReference>
<dbReference type="GO" id="GO:0071555">
    <property type="term" value="P:cell wall organization"/>
    <property type="evidence" value="ECO:0007669"/>
    <property type="project" value="TreeGrafter"/>
</dbReference>
<sequence length="625" mass="71036">MSSNKIEKINKTKKIAILFMIIFLFLLILIISVFRTITEYRHMPTLQSEKKELSVRGDIVSSDNFKIASSKKLYKASIDTRHLSEDKKELFLQLFSIYSKIPYKKLKKKLQKAKNKPGNLVLSYSIDSRTAKNLKELAFKLRRLDVFISRKVKGGKILRGLSIRESGEKRLFSYEDTLTPVIGYISKFESKEGTTKVKGIKGLEKSYNKVLNESKDGILQGNRDVLSYIAFDKDSVIRKRIDGATLNLNIPLKLQKNNELTLDVHKKKLSADEIMVSIMNSKTGEVLTLASSNRFNPEKIRQKDIPSLNVNAIEYQFEPGSIVKPISISLVMDKNRIKKNELFFAYNTKGKANSKGEFPKGKYKLGRYTIGDDHRFKKHYLTLKDVVIYSSNIGTLKIAQRLTGPEFYEGYKRFGLARKTGIDLPYEKKGVIHSVRQYSAGDRDKEDNIFKATDSYGQGITATFMQMMKAYTVFNSEGYMSTPKIVSHLLHDNSKYKAYDNKPEKVISKETALRMKKLLIQTVEEGTGKAAKIEGLEIGGKTGTAQIARGGKYLKKYISSFFGFVSDGENSYTIGVTVMNPNSTGKYWYYRYASSSAVPVFKEIVQNLIKLNYLTPKNDIISKNK</sequence>
<comment type="subcellular location">
    <subcellularLocation>
        <location evidence="1">Membrane</location>
    </subcellularLocation>
</comment>
<dbReference type="SUPFAM" id="SSF56519">
    <property type="entry name" value="Penicillin binding protein dimerisation domain"/>
    <property type="match status" value="1"/>
</dbReference>
<dbReference type="KEGG" id="alp:LPB137_11745"/>
<proteinExistence type="predicted"/>
<dbReference type="RefSeq" id="WP_076088294.1">
    <property type="nucleotide sequence ID" value="NZ_CP019070.1"/>
</dbReference>
<organism evidence="7 8">
    <name type="scientific">Poseidonibacter parvus</name>
    <dbReference type="NCBI Taxonomy" id="1850254"/>
    <lineage>
        <taxon>Bacteria</taxon>
        <taxon>Pseudomonadati</taxon>
        <taxon>Campylobacterota</taxon>
        <taxon>Epsilonproteobacteria</taxon>
        <taxon>Campylobacterales</taxon>
        <taxon>Arcobacteraceae</taxon>
        <taxon>Poseidonibacter</taxon>
    </lineage>
</organism>
<evidence type="ECO:0000256" key="4">
    <source>
        <dbReference type="SAM" id="Phobius"/>
    </source>
</evidence>
<dbReference type="PANTHER" id="PTHR30627">
    <property type="entry name" value="PEPTIDOGLYCAN D,D-TRANSPEPTIDASE"/>
    <property type="match status" value="1"/>
</dbReference>
<feature type="domain" description="Penicillin-binding protein dimerisation" evidence="6">
    <location>
        <begin position="55"/>
        <end position="212"/>
    </location>
</feature>
<keyword evidence="4" id="KW-1133">Transmembrane helix</keyword>
<dbReference type="STRING" id="1850254.LPB137_11745"/>
<dbReference type="SUPFAM" id="SSF56601">
    <property type="entry name" value="beta-lactamase/transpeptidase-like"/>
    <property type="match status" value="1"/>
</dbReference>
<dbReference type="InterPro" id="IPR050515">
    <property type="entry name" value="Beta-lactam/transpept"/>
</dbReference>
<keyword evidence="2" id="KW-0378">Hydrolase</keyword>
<dbReference type="InterPro" id="IPR001460">
    <property type="entry name" value="PCN-bd_Tpept"/>
</dbReference>